<dbReference type="PANTHER" id="PTHR35796:SF2">
    <property type="entry name" value="YVBH-LIKE OLIGOMERISATION REGION"/>
    <property type="match status" value="1"/>
</dbReference>
<comment type="caution">
    <text evidence="3">The sequence shown here is derived from an EMBL/GenBank/DDBJ whole genome shotgun (WGS) entry which is preliminary data.</text>
</comment>
<dbReference type="InterPro" id="IPR012544">
    <property type="entry name" value="PHb"/>
</dbReference>
<dbReference type="Gene3D" id="1.10.287.210">
    <property type="match status" value="1"/>
</dbReference>
<gene>
    <name evidence="3" type="ORF">J2Z37_000896</name>
</gene>
<reference evidence="3 4" key="1">
    <citation type="submission" date="2021-03" db="EMBL/GenBank/DDBJ databases">
        <title>Genomic Encyclopedia of Type Strains, Phase IV (KMG-IV): sequencing the most valuable type-strain genomes for metagenomic binning, comparative biology and taxonomic classification.</title>
        <authorList>
            <person name="Goeker M."/>
        </authorList>
    </citation>
    <scope>NUCLEOTIDE SEQUENCE [LARGE SCALE GENOMIC DNA]</scope>
    <source>
        <strain evidence="3 4">DSM 24738</strain>
    </source>
</reference>
<dbReference type="Pfam" id="PF11724">
    <property type="entry name" value="YvbH_ext"/>
    <property type="match status" value="1"/>
</dbReference>
<dbReference type="Pfam" id="PF08000">
    <property type="entry name" value="bPH_1"/>
    <property type="match status" value="1"/>
</dbReference>
<evidence type="ECO:0000259" key="1">
    <source>
        <dbReference type="Pfam" id="PF08000"/>
    </source>
</evidence>
<dbReference type="InterPro" id="IPR037063">
    <property type="entry name" value="PHb_sf"/>
</dbReference>
<evidence type="ECO:0000313" key="3">
    <source>
        <dbReference type="EMBL" id="MBP1930899.1"/>
    </source>
</evidence>
<dbReference type="PANTHER" id="PTHR35796">
    <property type="entry name" value="HYPOTHETICAL CYTOSOLIC PROTEIN"/>
    <property type="match status" value="1"/>
</dbReference>
<dbReference type="Gene3D" id="2.30.29.50">
    <property type="entry name" value="Bacterial Pleckstrin homology domain"/>
    <property type="match status" value="1"/>
</dbReference>
<dbReference type="RefSeq" id="WP_209809014.1">
    <property type="nucleotide sequence ID" value="NZ_JAGGKT010000002.1"/>
</dbReference>
<evidence type="ECO:0008006" key="5">
    <source>
        <dbReference type="Google" id="ProtNLM"/>
    </source>
</evidence>
<dbReference type="InterPro" id="IPR021722">
    <property type="entry name" value="YvbH_oligomer_dom"/>
</dbReference>
<organism evidence="3 4">
    <name type="scientific">Ammoniphilus resinae</name>
    <dbReference type="NCBI Taxonomy" id="861532"/>
    <lineage>
        <taxon>Bacteria</taxon>
        <taxon>Bacillati</taxon>
        <taxon>Bacillota</taxon>
        <taxon>Bacilli</taxon>
        <taxon>Bacillales</taxon>
        <taxon>Paenibacillaceae</taxon>
        <taxon>Aneurinibacillus group</taxon>
        <taxon>Ammoniphilus</taxon>
    </lineage>
</organism>
<keyword evidence="4" id="KW-1185">Reference proteome</keyword>
<dbReference type="Proteomes" id="UP001519343">
    <property type="component" value="Unassembled WGS sequence"/>
</dbReference>
<sequence>MFKKIAADALGLSDIGSVIKPADYNKVDSDDYVMHEDQEKIYFLIKSKTDEYCFTNKALIHLDGTSAVSKKRMLRRFEYETNKISNVFLETAGTIDLDVEIKFQMGGQQYSIDVNKKHIEELKDLYKALVKISEITRDNNKALEFAQQSLQLASSTLNRSDSTKGSLAEEFKELNQIAFAWLMETKKEYSVKDFGFVFDQYINN</sequence>
<accession>A0ABS4GKX0</accession>
<proteinExistence type="predicted"/>
<feature type="domain" description="Bacterial Pleckstrin homology" evidence="1">
    <location>
        <begin position="10"/>
        <end position="132"/>
    </location>
</feature>
<name>A0ABS4GKX0_9BACL</name>
<feature type="domain" description="YvbH-like oligomerisation" evidence="2">
    <location>
        <begin position="144"/>
        <end position="204"/>
    </location>
</feature>
<evidence type="ECO:0000259" key="2">
    <source>
        <dbReference type="Pfam" id="PF11724"/>
    </source>
</evidence>
<protein>
    <recommendedName>
        <fullName evidence="5">YvbH-like oligomerisation region</fullName>
    </recommendedName>
</protein>
<evidence type="ECO:0000313" key="4">
    <source>
        <dbReference type="Proteomes" id="UP001519343"/>
    </source>
</evidence>
<dbReference type="SUPFAM" id="SSF50729">
    <property type="entry name" value="PH domain-like"/>
    <property type="match status" value="1"/>
</dbReference>
<dbReference type="EMBL" id="JAGGKT010000002">
    <property type="protein sequence ID" value="MBP1930899.1"/>
    <property type="molecule type" value="Genomic_DNA"/>
</dbReference>